<feature type="non-terminal residue" evidence="2">
    <location>
        <position position="1"/>
    </location>
</feature>
<dbReference type="AlphaFoldDB" id="A0A699JJD1"/>
<sequence>QQVSIAVSEVVTDAVDWAMQAPLCNHFRDLLEANMKEILHQLMWESDSYKSHEDHMKLFEALEKSINRNHSEELTHDLAEARKKRKKGRESPKTPPGSPSHQPPPPPPPAATPSPAKTAATTEHQAWSTPDITLKPLVSLTPEDLDMDEAMEERPTTPEPAWSIRSSDVPVPTNNWASTLIITELKPQDLEGPAYEIGKVFHSNVIHLQYQMEECHKLLTDCVDDPILRHNVSKPLPLGGPPGQVTIQSDFFFNKDLEYLRYGSKGRRPTLSISKMKVAYYPDAGLEQMVPDQQRFYINRHTSKGDRSTVRTHMRILSVVRIEVFSMYGYDYIKKIVLRRADLNEHVIAERDFKYLYPSDFEDLNLLNLQGHLNHLPPKDKKILTTAVNQWTRQLVIRQHVEDFQLGIESYQTQVNLTKPQWTTTGFEYKHDYTDIESPRAVIFRDKYGDQQDESRSKYKVLDQEGRRSVQRVHVYNSEAFEDTENLLQPGELCWWTRQRGRLQTFEAYRLIKLLQHSRPLSYDL</sequence>
<evidence type="ECO:0000313" key="2">
    <source>
        <dbReference type="EMBL" id="GFA41481.1"/>
    </source>
</evidence>
<feature type="compositionally biased region" description="Low complexity" evidence="1">
    <location>
        <begin position="113"/>
        <end position="122"/>
    </location>
</feature>
<feature type="region of interest" description="Disordered" evidence="1">
    <location>
        <begin position="80"/>
        <end position="138"/>
    </location>
</feature>
<evidence type="ECO:0000256" key="1">
    <source>
        <dbReference type="SAM" id="MobiDB-lite"/>
    </source>
</evidence>
<dbReference type="EMBL" id="BKCJ010419887">
    <property type="protein sequence ID" value="GFA41481.1"/>
    <property type="molecule type" value="Genomic_DNA"/>
</dbReference>
<name>A0A699JJD1_TANCI</name>
<proteinExistence type="predicted"/>
<organism evidence="2">
    <name type="scientific">Tanacetum cinerariifolium</name>
    <name type="common">Dalmatian daisy</name>
    <name type="synonym">Chrysanthemum cinerariifolium</name>
    <dbReference type="NCBI Taxonomy" id="118510"/>
    <lineage>
        <taxon>Eukaryota</taxon>
        <taxon>Viridiplantae</taxon>
        <taxon>Streptophyta</taxon>
        <taxon>Embryophyta</taxon>
        <taxon>Tracheophyta</taxon>
        <taxon>Spermatophyta</taxon>
        <taxon>Magnoliopsida</taxon>
        <taxon>eudicotyledons</taxon>
        <taxon>Gunneridae</taxon>
        <taxon>Pentapetalae</taxon>
        <taxon>asterids</taxon>
        <taxon>campanulids</taxon>
        <taxon>Asterales</taxon>
        <taxon>Asteraceae</taxon>
        <taxon>Asteroideae</taxon>
        <taxon>Anthemideae</taxon>
        <taxon>Anthemidinae</taxon>
        <taxon>Tanacetum</taxon>
    </lineage>
</organism>
<reference evidence="2" key="1">
    <citation type="journal article" date="2019" name="Sci. Rep.">
        <title>Draft genome of Tanacetum cinerariifolium, the natural source of mosquito coil.</title>
        <authorList>
            <person name="Yamashiro T."/>
            <person name="Shiraishi A."/>
            <person name="Satake H."/>
            <person name="Nakayama K."/>
        </authorList>
    </citation>
    <scope>NUCLEOTIDE SEQUENCE</scope>
</reference>
<accession>A0A699JJD1</accession>
<protein>
    <submittedName>
        <fullName evidence="2">Uncharacterized protein</fullName>
    </submittedName>
</protein>
<comment type="caution">
    <text evidence="2">The sequence shown here is derived from an EMBL/GenBank/DDBJ whole genome shotgun (WGS) entry which is preliminary data.</text>
</comment>
<feature type="compositionally biased region" description="Pro residues" evidence="1">
    <location>
        <begin position="93"/>
        <end position="112"/>
    </location>
</feature>
<gene>
    <name evidence="2" type="ORF">Tci_613453</name>
</gene>